<organism evidence="2 3">
    <name type="scientific">Romanomermis culicivorax</name>
    <name type="common">Nematode worm</name>
    <dbReference type="NCBI Taxonomy" id="13658"/>
    <lineage>
        <taxon>Eukaryota</taxon>
        <taxon>Metazoa</taxon>
        <taxon>Ecdysozoa</taxon>
        <taxon>Nematoda</taxon>
        <taxon>Enoplea</taxon>
        <taxon>Dorylaimia</taxon>
        <taxon>Mermithida</taxon>
        <taxon>Mermithoidea</taxon>
        <taxon>Mermithidae</taxon>
        <taxon>Romanomermis</taxon>
    </lineage>
</organism>
<dbReference type="WBParaSite" id="nRc.2.0.1.t05283-RA">
    <property type="protein sequence ID" value="nRc.2.0.1.t05283-RA"/>
    <property type="gene ID" value="nRc.2.0.1.g05283"/>
</dbReference>
<dbReference type="Proteomes" id="UP000887565">
    <property type="component" value="Unplaced"/>
</dbReference>
<feature type="region of interest" description="Disordered" evidence="1">
    <location>
        <begin position="68"/>
        <end position="90"/>
    </location>
</feature>
<accession>A0A915HTQ2</accession>
<evidence type="ECO:0000313" key="3">
    <source>
        <dbReference type="WBParaSite" id="nRc.2.0.1.t05283-RA"/>
    </source>
</evidence>
<reference evidence="3" key="1">
    <citation type="submission" date="2022-11" db="UniProtKB">
        <authorList>
            <consortium name="WormBaseParasite"/>
        </authorList>
    </citation>
    <scope>IDENTIFICATION</scope>
</reference>
<dbReference type="AlphaFoldDB" id="A0A915HTQ2"/>
<keyword evidence="2" id="KW-1185">Reference proteome</keyword>
<evidence type="ECO:0000256" key="1">
    <source>
        <dbReference type="SAM" id="MobiDB-lite"/>
    </source>
</evidence>
<proteinExistence type="predicted"/>
<evidence type="ECO:0000313" key="2">
    <source>
        <dbReference type="Proteomes" id="UP000887565"/>
    </source>
</evidence>
<protein>
    <submittedName>
        <fullName evidence="3">Uncharacterized protein</fullName>
    </submittedName>
</protein>
<sequence length="90" mass="10081">MNFLKTINMIGKVCLHMPSRISHNLADASQAPLTNVRESGDKESDITSPIVTTHHAIVHLFQMSVGKKEDAHATNKQKRVKSKMPIYDKL</sequence>
<name>A0A915HTQ2_ROMCU</name>